<evidence type="ECO:0000256" key="4">
    <source>
        <dbReference type="RuleBase" id="RU003949"/>
    </source>
</evidence>
<dbReference type="GeneID" id="105136669"/>
<dbReference type="InterPro" id="IPR036853">
    <property type="entry name" value="Ribosomal_uL14_sf"/>
</dbReference>
<comment type="similarity">
    <text evidence="1 4">Belongs to the universal ribosomal protein uL14 family.</text>
</comment>
<keyword evidence="3 4" id="KW-0687">Ribonucleoprotein</keyword>
<protein>
    <submittedName>
        <fullName evidence="6">60S ribosomal protein L23-like</fullName>
    </submittedName>
</protein>
<dbReference type="AlphaFoldDB" id="A0AAJ6V3U9"/>
<dbReference type="SMART" id="SM01374">
    <property type="entry name" value="Ribosomal_L14"/>
    <property type="match status" value="1"/>
</dbReference>
<dbReference type="HAMAP" id="MF_01367">
    <property type="entry name" value="Ribosomal_uL14"/>
    <property type="match status" value="1"/>
</dbReference>
<evidence type="ECO:0000256" key="2">
    <source>
        <dbReference type="ARBA" id="ARBA00022980"/>
    </source>
</evidence>
<dbReference type="KEGG" id="peu:105136669"/>
<evidence type="ECO:0000313" key="5">
    <source>
        <dbReference type="Proteomes" id="UP000694918"/>
    </source>
</evidence>
<evidence type="ECO:0000313" key="6">
    <source>
        <dbReference type="RefSeq" id="XP_011040396.1"/>
    </source>
</evidence>
<dbReference type="CDD" id="cd00337">
    <property type="entry name" value="Ribosomal_uL14"/>
    <property type="match status" value="1"/>
</dbReference>
<accession>A0AAJ6V3U9</accession>
<keyword evidence="2 4" id="KW-0689">Ribosomal protein</keyword>
<dbReference type="Proteomes" id="UP000694918">
    <property type="component" value="Unplaced"/>
</dbReference>
<dbReference type="GO" id="GO:0006412">
    <property type="term" value="P:translation"/>
    <property type="evidence" value="ECO:0007669"/>
    <property type="project" value="InterPro"/>
</dbReference>
<gene>
    <name evidence="6" type="primary">LOC105136669</name>
</gene>
<dbReference type="SUPFAM" id="SSF50193">
    <property type="entry name" value="Ribosomal protein L14"/>
    <property type="match status" value="1"/>
</dbReference>
<name>A0AAJ6V3U9_POPEU</name>
<dbReference type="GO" id="GO:0003735">
    <property type="term" value="F:structural constituent of ribosome"/>
    <property type="evidence" value="ECO:0007669"/>
    <property type="project" value="InterPro"/>
</dbReference>
<evidence type="ECO:0000256" key="3">
    <source>
        <dbReference type="ARBA" id="ARBA00023274"/>
    </source>
</evidence>
<dbReference type="Pfam" id="PF00238">
    <property type="entry name" value="Ribosomal_L14"/>
    <property type="match status" value="1"/>
</dbReference>
<dbReference type="PANTHER" id="PTHR11761">
    <property type="entry name" value="50S/60S RIBOSOMAL PROTEIN L14/L23"/>
    <property type="match status" value="1"/>
</dbReference>
<dbReference type="InterPro" id="IPR019972">
    <property type="entry name" value="Ribosomal_uL14_CS"/>
</dbReference>
<dbReference type="PANTHER" id="PTHR11761:SF8">
    <property type="entry name" value="LARGE RIBOSOMAL SUBUNIT PROTEIN UL14"/>
    <property type="match status" value="1"/>
</dbReference>
<dbReference type="Gene3D" id="2.40.150.20">
    <property type="entry name" value="Ribosomal protein L14"/>
    <property type="match status" value="1"/>
</dbReference>
<dbReference type="RefSeq" id="XP_011040396.1">
    <property type="nucleotide sequence ID" value="XM_011042094.1"/>
</dbReference>
<dbReference type="GO" id="GO:0022625">
    <property type="term" value="C:cytosolic large ribosomal subunit"/>
    <property type="evidence" value="ECO:0007669"/>
    <property type="project" value="TreeGrafter"/>
</dbReference>
<dbReference type="PROSITE" id="PS00049">
    <property type="entry name" value="RIBOSOMAL_L14"/>
    <property type="match status" value="1"/>
</dbReference>
<keyword evidence="5" id="KW-1185">Reference proteome</keyword>
<proteinExistence type="inferred from homology"/>
<dbReference type="InterPro" id="IPR000218">
    <property type="entry name" value="Ribosomal_uL14"/>
</dbReference>
<sequence length="138" mass="16021">MARVNTRTDEYRKLTEEYRKLRWAVAQGIKGRLNRLLSAYVGDLVMAIVKKEKLDLRKKVMSAVIVRQRKSWRQMDGVFIFFEDNVGVIVNLKEEMKGSVITGLIGEEYADLWSRIASAANSKNFNLFVSFLWESYCC</sequence>
<organism evidence="5 6">
    <name type="scientific">Populus euphratica</name>
    <name type="common">Euphrates poplar</name>
    <dbReference type="NCBI Taxonomy" id="75702"/>
    <lineage>
        <taxon>Eukaryota</taxon>
        <taxon>Viridiplantae</taxon>
        <taxon>Streptophyta</taxon>
        <taxon>Embryophyta</taxon>
        <taxon>Tracheophyta</taxon>
        <taxon>Spermatophyta</taxon>
        <taxon>Magnoliopsida</taxon>
        <taxon>eudicotyledons</taxon>
        <taxon>Gunneridae</taxon>
        <taxon>Pentapetalae</taxon>
        <taxon>rosids</taxon>
        <taxon>fabids</taxon>
        <taxon>Malpighiales</taxon>
        <taxon>Salicaceae</taxon>
        <taxon>Saliceae</taxon>
        <taxon>Populus</taxon>
    </lineage>
</organism>
<evidence type="ECO:0000256" key="1">
    <source>
        <dbReference type="ARBA" id="ARBA00010745"/>
    </source>
</evidence>
<dbReference type="GO" id="GO:0070180">
    <property type="term" value="F:large ribosomal subunit rRNA binding"/>
    <property type="evidence" value="ECO:0007669"/>
    <property type="project" value="TreeGrafter"/>
</dbReference>
<reference evidence="6" key="1">
    <citation type="submission" date="2025-08" db="UniProtKB">
        <authorList>
            <consortium name="RefSeq"/>
        </authorList>
    </citation>
    <scope>IDENTIFICATION</scope>
</reference>